<evidence type="ECO:0000313" key="2">
    <source>
        <dbReference type="EMBL" id="CAG9277667.1"/>
    </source>
</evidence>
<protein>
    <submittedName>
        <fullName evidence="2">Uncharacterized protein</fullName>
    </submittedName>
</protein>
<proteinExistence type="predicted"/>
<dbReference type="EMBL" id="OU594942">
    <property type="protein sequence ID" value="CAG9277667.1"/>
    <property type="molecule type" value="Genomic_DNA"/>
</dbReference>
<keyword evidence="1" id="KW-0472">Membrane</keyword>
<gene>
    <name evidence="2" type="ORF">PTTT1_LOCUS4510</name>
</gene>
<reference evidence="2" key="1">
    <citation type="submission" date="2022-02" db="EMBL/GenBank/DDBJ databases">
        <authorList>
            <person name="Giguere J D."/>
        </authorList>
    </citation>
    <scope>NUCLEOTIDE SEQUENCE</scope>
    <source>
        <strain evidence="2">CCAP 1055/1</strain>
    </source>
</reference>
<keyword evidence="1" id="KW-1133">Transmembrane helix</keyword>
<accession>A0A8J9WZ40</accession>
<feature type="transmembrane region" description="Helical" evidence="1">
    <location>
        <begin position="117"/>
        <end position="136"/>
    </location>
</feature>
<feature type="transmembrane region" description="Helical" evidence="1">
    <location>
        <begin position="148"/>
        <end position="167"/>
    </location>
</feature>
<sequence length="239" mass="26511">MPISENNGGLGKATFFVWMVCLQQTNIAAPTASAFTIPFRVSHRLAGSVSHHHEAPAPHYLSHRQCVSRNCLFLSSEGTASSADNEVKNWTVRVRLRQATGFSLTAIRATLRTATGISLTTVYAGTVAATGAWIRQSMRLVLSIFPAWMRYFVQPFLILYYVPLFILRNLTGPTRKRALASHELVLVGWKRAIEEANRTTADWPVHLNPDGYIEKESADVDLNKAVADSVELSVNDEKN</sequence>
<evidence type="ECO:0000256" key="1">
    <source>
        <dbReference type="SAM" id="Phobius"/>
    </source>
</evidence>
<organism evidence="2">
    <name type="scientific">Phaeodactylum tricornutum</name>
    <name type="common">Diatom</name>
    <dbReference type="NCBI Taxonomy" id="2850"/>
    <lineage>
        <taxon>Eukaryota</taxon>
        <taxon>Sar</taxon>
        <taxon>Stramenopiles</taxon>
        <taxon>Ochrophyta</taxon>
        <taxon>Bacillariophyta</taxon>
        <taxon>Bacillariophyceae</taxon>
        <taxon>Bacillariophycidae</taxon>
        <taxon>Naviculales</taxon>
        <taxon>Phaeodactylaceae</taxon>
        <taxon>Phaeodactylum</taxon>
    </lineage>
</organism>
<keyword evidence="1" id="KW-0812">Transmembrane</keyword>
<dbReference type="AlphaFoldDB" id="A0A8J9WZ40"/>
<dbReference type="Proteomes" id="UP000836788">
    <property type="component" value="Chromosome 1"/>
</dbReference>
<name>A0A8J9WZ40_PHATR</name>